<gene>
    <name evidence="1" type="ORF">D1O30_08010</name>
</gene>
<dbReference type="AlphaFoldDB" id="A0A3M9XUD1"/>
<comment type="caution">
    <text evidence="1">The sequence shown here is derived from an EMBL/GenBank/DDBJ whole genome shotgun (WGS) entry which is preliminary data.</text>
</comment>
<dbReference type="Pfam" id="PF05015">
    <property type="entry name" value="HigB-like_toxin"/>
    <property type="match status" value="1"/>
</dbReference>
<proteinExistence type="predicted"/>
<dbReference type="InterPro" id="IPR007711">
    <property type="entry name" value="HigB-1"/>
</dbReference>
<dbReference type="EMBL" id="QWDD01000001">
    <property type="protein sequence ID" value="RNJ51641.1"/>
    <property type="molecule type" value="Genomic_DNA"/>
</dbReference>
<name>A0A3M9XUD1_9HYPH</name>
<evidence type="ECO:0000313" key="2">
    <source>
        <dbReference type="Proteomes" id="UP000268623"/>
    </source>
</evidence>
<dbReference type="InterPro" id="IPR035093">
    <property type="entry name" value="RelE/ParE_toxin_dom_sf"/>
</dbReference>
<sequence length="94" mass="10891">MRIRSARHRGLKRFIEDDGDREIRRDLVNRVRRILTVLIAAPDITGVEGPPGWRIHQLTGDRAETWSISVSGNWRITFTLEDGEIANLNLEDYH</sequence>
<dbReference type="SUPFAM" id="SSF143011">
    <property type="entry name" value="RelE-like"/>
    <property type="match status" value="1"/>
</dbReference>
<protein>
    <submittedName>
        <fullName evidence="1">Plasmid maintenance system killer</fullName>
    </submittedName>
</protein>
<dbReference type="PANTHER" id="PTHR40266:SF2">
    <property type="entry name" value="TOXIN HIGB-1"/>
    <property type="match status" value="1"/>
</dbReference>
<keyword evidence="2" id="KW-1185">Reference proteome</keyword>
<accession>A0A3M9XUD1</accession>
<organism evidence="1 2">
    <name type="scientific">Methylocystis hirsuta</name>
    <dbReference type="NCBI Taxonomy" id="369798"/>
    <lineage>
        <taxon>Bacteria</taxon>
        <taxon>Pseudomonadati</taxon>
        <taxon>Pseudomonadota</taxon>
        <taxon>Alphaproteobacteria</taxon>
        <taxon>Hyphomicrobiales</taxon>
        <taxon>Methylocystaceae</taxon>
        <taxon>Methylocystis</taxon>
    </lineage>
</organism>
<evidence type="ECO:0000313" key="1">
    <source>
        <dbReference type="EMBL" id="RNJ51641.1"/>
    </source>
</evidence>
<dbReference type="PANTHER" id="PTHR40266">
    <property type="entry name" value="TOXIN HIGB-1"/>
    <property type="match status" value="1"/>
</dbReference>
<reference evidence="1 2" key="1">
    <citation type="submission" date="2018-08" db="EMBL/GenBank/DDBJ databases">
        <title>Genome sequence of Methylocystis hirsuta CSC1, a methanotroph able to accumulate PHAs.</title>
        <authorList>
            <person name="Bordel S."/>
            <person name="Rodriguez E."/>
            <person name="Gancedo J."/>
            <person name="Munoz R."/>
        </authorList>
    </citation>
    <scope>NUCLEOTIDE SEQUENCE [LARGE SCALE GENOMIC DNA]</scope>
    <source>
        <strain evidence="1 2">CSC1</strain>
    </source>
</reference>
<dbReference type="OrthoDB" id="9801102at2"/>
<dbReference type="Proteomes" id="UP000268623">
    <property type="component" value="Unassembled WGS sequence"/>
</dbReference>
<dbReference type="Gene3D" id="3.30.2310.20">
    <property type="entry name" value="RelE-like"/>
    <property type="match status" value="1"/>
</dbReference>
<dbReference type="RefSeq" id="WP_123177495.1">
    <property type="nucleotide sequence ID" value="NZ_QWDD01000001.1"/>
</dbReference>